<evidence type="ECO:0000259" key="8">
    <source>
        <dbReference type="Pfam" id="PF00590"/>
    </source>
</evidence>
<evidence type="ECO:0000256" key="4">
    <source>
        <dbReference type="ARBA" id="ARBA00022603"/>
    </source>
</evidence>
<comment type="caution">
    <text evidence="9">The sequence shown here is derived from an EMBL/GenBank/DDBJ whole genome shotgun (WGS) entry which is preliminary data.</text>
</comment>
<keyword evidence="10" id="KW-1185">Reference proteome</keyword>
<keyword evidence="4 9" id="KW-0489">Methyltransferase</keyword>
<keyword evidence="5 9" id="KW-0808">Transferase</keyword>
<accession>A0ABS1TLW0</accession>
<evidence type="ECO:0000313" key="9">
    <source>
        <dbReference type="EMBL" id="MBL4952314.1"/>
    </source>
</evidence>
<comment type="pathway">
    <text evidence="1">Cofactor biosynthesis; adenosylcobalamin biosynthesis.</text>
</comment>
<evidence type="ECO:0000256" key="5">
    <source>
        <dbReference type="ARBA" id="ARBA00022679"/>
    </source>
</evidence>
<dbReference type="PANTHER" id="PTHR43467">
    <property type="entry name" value="COBALT-PRECORRIN-2 C(20)-METHYLTRANSFERASE"/>
    <property type="match status" value="1"/>
</dbReference>
<evidence type="ECO:0000256" key="6">
    <source>
        <dbReference type="ARBA" id="ARBA00022691"/>
    </source>
</evidence>
<keyword evidence="3" id="KW-0169">Cobalamin biosynthesis</keyword>
<evidence type="ECO:0000256" key="2">
    <source>
        <dbReference type="ARBA" id="ARBA00005879"/>
    </source>
</evidence>
<evidence type="ECO:0000256" key="1">
    <source>
        <dbReference type="ARBA" id="ARBA00004953"/>
    </source>
</evidence>
<dbReference type="GO" id="GO:0032259">
    <property type="term" value="P:methylation"/>
    <property type="evidence" value="ECO:0007669"/>
    <property type="project" value="UniProtKB-KW"/>
</dbReference>
<gene>
    <name evidence="9" type="primary">cobI</name>
    <name evidence="9" type="ORF">JK635_08845</name>
</gene>
<organism evidence="9 10">
    <name type="scientific">Neobacillus paridis</name>
    <dbReference type="NCBI Taxonomy" id="2803862"/>
    <lineage>
        <taxon>Bacteria</taxon>
        <taxon>Bacillati</taxon>
        <taxon>Bacillota</taxon>
        <taxon>Bacilli</taxon>
        <taxon>Bacillales</taxon>
        <taxon>Bacillaceae</taxon>
        <taxon>Neobacillus</taxon>
    </lineage>
</organism>
<dbReference type="NCBIfam" id="TIGR01467">
    <property type="entry name" value="cobI_cbiL"/>
    <property type="match status" value="1"/>
</dbReference>
<name>A0ABS1TLW0_9BACI</name>
<dbReference type="RefSeq" id="WP_202653583.1">
    <property type="nucleotide sequence ID" value="NZ_JAESWB010000165.1"/>
</dbReference>
<keyword evidence="6" id="KW-0949">S-adenosyl-L-methionine</keyword>
<dbReference type="InterPro" id="IPR035996">
    <property type="entry name" value="4pyrrol_Methylase_sf"/>
</dbReference>
<protein>
    <submittedName>
        <fullName evidence="9">Precorrin-2 C(20)-methyltransferase</fullName>
        <ecNumber evidence="9">2.1.1.130</ecNumber>
    </submittedName>
</protein>
<dbReference type="EMBL" id="JAESWB010000165">
    <property type="protein sequence ID" value="MBL4952314.1"/>
    <property type="molecule type" value="Genomic_DNA"/>
</dbReference>
<dbReference type="InterPro" id="IPR006364">
    <property type="entry name" value="CobI/CbiL/CobIJ_dom"/>
</dbReference>
<comment type="similarity">
    <text evidence="2 7">Belongs to the precorrin methyltransferase family.</text>
</comment>
<evidence type="ECO:0000313" key="10">
    <source>
        <dbReference type="Proteomes" id="UP000623967"/>
    </source>
</evidence>
<dbReference type="CDD" id="cd11645">
    <property type="entry name" value="Precorrin_2_C20_MT"/>
    <property type="match status" value="1"/>
</dbReference>
<dbReference type="PANTHER" id="PTHR43467:SF2">
    <property type="entry name" value="COBALT-PRECORRIN-2 C(20)-METHYLTRANSFERASE"/>
    <property type="match status" value="1"/>
</dbReference>
<dbReference type="Pfam" id="PF00590">
    <property type="entry name" value="TP_methylase"/>
    <property type="match status" value="1"/>
</dbReference>
<dbReference type="InterPro" id="IPR014776">
    <property type="entry name" value="4pyrrole_Mease_sub2"/>
</dbReference>
<dbReference type="Proteomes" id="UP000623967">
    <property type="component" value="Unassembled WGS sequence"/>
</dbReference>
<evidence type="ECO:0000256" key="3">
    <source>
        <dbReference type="ARBA" id="ARBA00022573"/>
    </source>
</evidence>
<dbReference type="InterPro" id="IPR014777">
    <property type="entry name" value="4pyrrole_Mease_sub1"/>
</dbReference>
<proteinExistence type="inferred from homology"/>
<dbReference type="InterPro" id="IPR012382">
    <property type="entry name" value="CobI/CbiL"/>
</dbReference>
<dbReference type="GO" id="GO:0030788">
    <property type="term" value="F:precorrin-2 C20-methyltransferase activity"/>
    <property type="evidence" value="ECO:0007669"/>
    <property type="project" value="UniProtKB-EC"/>
</dbReference>
<evidence type="ECO:0000256" key="7">
    <source>
        <dbReference type="PIRNR" id="PIRNR036427"/>
    </source>
</evidence>
<dbReference type="InterPro" id="IPR000878">
    <property type="entry name" value="4pyrrol_Mease"/>
</dbReference>
<feature type="domain" description="Tetrapyrrole methylase" evidence="8">
    <location>
        <begin position="4"/>
        <end position="216"/>
    </location>
</feature>
<sequence>MLGRLYGLGVGPGDPELITVKAARILQESSVIAFPKKRDGHNSYAYYIVDTYIDQEEKEMLGLIFPMTKDPEELNQKWSHSVEQIWEKLAAGKDVAFVTEGDPLLFSTFIFMMNLMRDRHPEAVIEIVPGITSMGGAAARLGIPLADGEDHVAIIPACDDYDTMKKAINDHDCIVFIKVAKVKDLMLQVLKDLNLLDRAYVVTKVTSEDEIIWKTNELAGVELEYLSLMVVRK</sequence>
<dbReference type="EC" id="2.1.1.130" evidence="9"/>
<dbReference type="Gene3D" id="3.40.1010.10">
    <property type="entry name" value="Cobalt-precorrin-4 Transmethylase, Domain 1"/>
    <property type="match status" value="1"/>
</dbReference>
<dbReference type="Gene3D" id="3.30.950.10">
    <property type="entry name" value="Methyltransferase, Cobalt-precorrin-4 Transmethylase, Domain 2"/>
    <property type="match status" value="1"/>
</dbReference>
<dbReference type="SUPFAM" id="SSF53790">
    <property type="entry name" value="Tetrapyrrole methylase"/>
    <property type="match status" value="1"/>
</dbReference>
<dbReference type="PIRSF" id="PIRSF036427">
    <property type="entry name" value="Precrrn-2_mtase"/>
    <property type="match status" value="1"/>
</dbReference>
<reference evidence="9 10" key="1">
    <citation type="submission" date="2021-01" db="EMBL/GenBank/DDBJ databases">
        <title>Genome public.</title>
        <authorList>
            <person name="Liu C."/>
            <person name="Sun Q."/>
        </authorList>
    </citation>
    <scope>NUCLEOTIDE SEQUENCE [LARGE SCALE GENOMIC DNA]</scope>
    <source>
        <strain evidence="9 10">YIM B02564</strain>
    </source>
</reference>